<dbReference type="EMBL" id="JAPNTZ010000009">
    <property type="protein sequence ID" value="MCY1141384.1"/>
    <property type="molecule type" value="Genomic_DNA"/>
</dbReference>
<comment type="caution">
    <text evidence="1">The sequence shown here is derived from an EMBL/GenBank/DDBJ whole genome shotgun (WGS) entry which is preliminary data.</text>
</comment>
<reference evidence="1" key="1">
    <citation type="submission" date="2022-11" db="EMBL/GenBank/DDBJ databases">
        <authorList>
            <person name="Somphong A."/>
            <person name="Phongsopitanun W."/>
        </authorList>
    </citation>
    <scope>NUCLEOTIDE SEQUENCE</scope>
    <source>
        <strain evidence="1">Pm04-4</strain>
    </source>
</reference>
<proteinExistence type="predicted"/>
<evidence type="ECO:0000313" key="2">
    <source>
        <dbReference type="Proteomes" id="UP001151002"/>
    </source>
</evidence>
<dbReference type="Proteomes" id="UP001151002">
    <property type="component" value="Unassembled WGS sequence"/>
</dbReference>
<accession>A0ABT4B4F2</accession>
<keyword evidence="2" id="KW-1185">Reference proteome</keyword>
<sequence length="84" mass="9677">MPERVVQEHEGDGVSWDQILTHWDLLEADLHEKYGIDVDEPGLMQARSWRWFRTRVAGLLATKSRLSRALAPPDQNGAGDQEWH</sequence>
<gene>
    <name evidence="1" type="ORF">OWR29_25580</name>
</gene>
<organism evidence="1 2">
    <name type="scientific">Paractinoplanes pyxinae</name>
    <dbReference type="NCBI Taxonomy" id="2997416"/>
    <lineage>
        <taxon>Bacteria</taxon>
        <taxon>Bacillati</taxon>
        <taxon>Actinomycetota</taxon>
        <taxon>Actinomycetes</taxon>
        <taxon>Micromonosporales</taxon>
        <taxon>Micromonosporaceae</taxon>
        <taxon>Paractinoplanes</taxon>
    </lineage>
</organism>
<evidence type="ECO:0000313" key="1">
    <source>
        <dbReference type="EMBL" id="MCY1141384.1"/>
    </source>
</evidence>
<protein>
    <submittedName>
        <fullName evidence="1">Uncharacterized protein</fullName>
    </submittedName>
</protein>
<name>A0ABT4B4F2_9ACTN</name>